<evidence type="ECO:0000313" key="3">
    <source>
        <dbReference type="Proteomes" id="UP000887013"/>
    </source>
</evidence>
<proteinExistence type="predicted"/>
<dbReference type="AlphaFoldDB" id="A0A8X6Q567"/>
<dbReference type="EMBL" id="BMAW01121958">
    <property type="protein sequence ID" value="GFT96630.1"/>
    <property type="molecule type" value="Genomic_DNA"/>
</dbReference>
<name>A0A8X6Q567_NEPPI</name>
<sequence>MPSEKKKVCKLKKSLYVLKQAAKAWNQKIAEILQLNKFQQSIADNSLFTKEEKVSRPDVALAVNTLRRKNEIPMEKDWTLLKKLLMYLNASKHFNFVFNSLNPLVFTCYTDANWASDNLPEVQQVQKSFLSGTTPFLVSKNTELYLSVFL</sequence>
<evidence type="ECO:0000313" key="2">
    <source>
        <dbReference type="EMBL" id="GFT96630.1"/>
    </source>
</evidence>
<dbReference type="Pfam" id="PF07727">
    <property type="entry name" value="RVT_2"/>
    <property type="match status" value="1"/>
</dbReference>
<gene>
    <name evidence="2" type="ORF">NPIL_330991</name>
</gene>
<accession>A0A8X6Q567</accession>
<dbReference type="InterPro" id="IPR013103">
    <property type="entry name" value="RVT_2"/>
</dbReference>
<keyword evidence="3" id="KW-1185">Reference proteome</keyword>
<evidence type="ECO:0000259" key="1">
    <source>
        <dbReference type="Pfam" id="PF07727"/>
    </source>
</evidence>
<protein>
    <recommendedName>
        <fullName evidence="1">Reverse transcriptase Ty1/copia-type domain-containing protein</fullName>
    </recommendedName>
</protein>
<comment type="caution">
    <text evidence="2">The sequence shown here is derived from an EMBL/GenBank/DDBJ whole genome shotgun (WGS) entry which is preliminary data.</text>
</comment>
<dbReference type="OrthoDB" id="6432544at2759"/>
<reference evidence="2" key="1">
    <citation type="submission" date="2020-08" db="EMBL/GenBank/DDBJ databases">
        <title>Multicomponent nature underlies the extraordinary mechanical properties of spider dragline silk.</title>
        <authorList>
            <person name="Kono N."/>
            <person name="Nakamura H."/>
            <person name="Mori M."/>
            <person name="Yoshida Y."/>
            <person name="Ohtoshi R."/>
            <person name="Malay A.D."/>
            <person name="Moran D.A.P."/>
            <person name="Tomita M."/>
            <person name="Numata K."/>
            <person name="Arakawa K."/>
        </authorList>
    </citation>
    <scope>NUCLEOTIDE SEQUENCE</scope>
</reference>
<feature type="domain" description="Reverse transcriptase Ty1/copia-type" evidence="1">
    <location>
        <begin position="4"/>
        <end position="64"/>
    </location>
</feature>
<dbReference type="Proteomes" id="UP000887013">
    <property type="component" value="Unassembled WGS sequence"/>
</dbReference>
<organism evidence="2 3">
    <name type="scientific">Nephila pilipes</name>
    <name type="common">Giant wood spider</name>
    <name type="synonym">Nephila maculata</name>
    <dbReference type="NCBI Taxonomy" id="299642"/>
    <lineage>
        <taxon>Eukaryota</taxon>
        <taxon>Metazoa</taxon>
        <taxon>Ecdysozoa</taxon>
        <taxon>Arthropoda</taxon>
        <taxon>Chelicerata</taxon>
        <taxon>Arachnida</taxon>
        <taxon>Araneae</taxon>
        <taxon>Araneomorphae</taxon>
        <taxon>Entelegynae</taxon>
        <taxon>Araneoidea</taxon>
        <taxon>Nephilidae</taxon>
        <taxon>Nephila</taxon>
    </lineage>
</organism>